<dbReference type="Proteomes" id="UP000515908">
    <property type="component" value="Chromosome 24"/>
</dbReference>
<gene>
    <name evidence="1" type="ORF">ADEAN_000956600</name>
</gene>
<organism evidence="1 2">
    <name type="scientific">Angomonas deanei</name>
    <dbReference type="NCBI Taxonomy" id="59799"/>
    <lineage>
        <taxon>Eukaryota</taxon>
        <taxon>Discoba</taxon>
        <taxon>Euglenozoa</taxon>
        <taxon>Kinetoplastea</taxon>
        <taxon>Metakinetoplastina</taxon>
        <taxon>Trypanosomatida</taxon>
        <taxon>Trypanosomatidae</taxon>
        <taxon>Strigomonadinae</taxon>
        <taxon>Angomonas</taxon>
    </lineage>
</organism>
<accession>A0A7G2CS76</accession>
<sequence length="245" mass="27958">MPSTEELVRELQQLRKEKKLSVEDYTLKVETMLLDFARKTREDCQMSTVMEKMHEENLEPHLRTFRAVTKRWDNVLPSGTLDQRTNGYKTLKENAVNSFTMMAKSHSLSIAEMVYGSYFQLGLPADKAQAYMDYILLKVSPENKILHHNVFLLSFYPKSDREMMAAAVLKLQLPLFPPVNNDLITLNTQMLTAASGETISILVFNVIRSLLTGRKRGNCNYNGSGYVGNEVDEEAYQFQSGTPEN</sequence>
<proteinExistence type="predicted"/>
<protein>
    <submittedName>
        <fullName evidence="1">Uncharacterized protein</fullName>
    </submittedName>
</protein>
<name>A0A7G2CS76_9TRYP</name>
<dbReference type="VEuPathDB" id="TriTrypDB:ADEAN_000956600"/>
<keyword evidence="2" id="KW-1185">Reference proteome</keyword>
<dbReference type="AlphaFoldDB" id="A0A7G2CS76"/>
<dbReference type="EMBL" id="LR877168">
    <property type="protein sequence ID" value="CAD2222027.1"/>
    <property type="molecule type" value="Genomic_DNA"/>
</dbReference>
<evidence type="ECO:0000313" key="2">
    <source>
        <dbReference type="Proteomes" id="UP000515908"/>
    </source>
</evidence>
<reference evidence="1 2" key="1">
    <citation type="submission" date="2020-08" db="EMBL/GenBank/DDBJ databases">
        <authorList>
            <person name="Newling K."/>
            <person name="Davey J."/>
            <person name="Forrester S."/>
        </authorList>
    </citation>
    <scope>NUCLEOTIDE SEQUENCE [LARGE SCALE GENOMIC DNA]</scope>
    <source>
        <strain evidence="2">Crithidia deanei Carvalho (ATCC PRA-265)</strain>
    </source>
</reference>
<evidence type="ECO:0000313" key="1">
    <source>
        <dbReference type="EMBL" id="CAD2222027.1"/>
    </source>
</evidence>